<dbReference type="SUPFAM" id="SSF56601">
    <property type="entry name" value="beta-lactamase/transpeptidase-like"/>
    <property type="match status" value="1"/>
</dbReference>
<comment type="caution">
    <text evidence="2">The sequence shown here is derived from an EMBL/GenBank/DDBJ whole genome shotgun (WGS) entry which is preliminary data.</text>
</comment>
<gene>
    <name evidence="2" type="ORF">EDD30_7050</name>
</gene>
<dbReference type="RefSeq" id="WP_123678680.1">
    <property type="nucleotide sequence ID" value="NZ_RJKL01000001.1"/>
</dbReference>
<dbReference type="InterPro" id="IPR050491">
    <property type="entry name" value="AmpC-like"/>
</dbReference>
<reference evidence="2 3" key="1">
    <citation type="submission" date="2018-11" db="EMBL/GenBank/DDBJ databases">
        <title>Sequencing the genomes of 1000 actinobacteria strains.</title>
        <authorList>
            <person name="Klenk H.-P."/>
        </authorList>
    </citation>
    <scope>NUCLEOTIDE SEQUENCE [LARGE SCALE GENOMIC DNA]</scope>
    <source>
        <strain evidence="2 3">DSM 43634</strain>
    </source>
</reference>
<evidence type="ECO:0000259" key="1">
    <source>
        <dbReference type="Pfam" id="PF00144"/>
    </source>
</evidence>
<dbReference type="Proteomes" id="UP000271683">
    <property type="component" value="Unassembled WGS sequence"/>
</dbReference>
<dbReference type="Gene3D" id="3.40.710.10">
    <property type="entry name" value="DD-peptidase/beta-lactamase superfamily"/>
    <property type="match status" value="1"/>
</dbReference>
<dbReference type="AlphaFoldDB" id="A0A3N1GV45"/>
<evidence type="ECO:0000313" key="2">
    <source>
        <dbReference type="EMBL" id="ROP33986.1"/>
    </source>
</evidence>
<dbReference type="PANTHER" id="PTHR46825:SF15">
    <property type="entry name" value="BETA-LACTAMASE-RELATED DOMAIN-CONTAINING PROTEIN"/>
    <property type="match status" value="1"/>
</dbReference>
<dbReference type="PROSITE" id="PS51318">
    <property type="entry name" value="TAT"/>
    <property type="match status" value="1"/>
</dbReference>
<evidence type="ECO:0000313" key="3">
    <source>
        <dbReference type="Proteomes" id="UP000271683"/>
    </source>
</evidence>
<organism evidence="2 3">
    <name type="scientific">Couchioplanes caeruleus</name>
    <dbReference type="NCBI Taxonomy" id="56438"/>
    <lineage>
        <taxon>Bacteria</taxon>
        <taxon>Bacillati</taxon>
        <taxon>Actinomycetota</taxon>
        <taxon>Actinomycetes</taxon>
        <taxon>Micromonosporales</taxon>
        <taxon>Micromonosporaceae</taxon>
        <taxon>Couchioplanes</taxon>
    </lineage>
</organism>
<sequence>MSNDLMLSRRTLLGAAAAGGAAALVGGRPASAAAKPRAVRDLEEKIQAGMAAYRIPGVAYGLRFRGADYVGGFGVTNLDDPAPVDADTVFRVGSTSKTFVGTAVMRLVERGGLDLHRTVRSYLPDFRTADPAASARVTVREALDHSAGWLGDFFLDTGEGEDALARYVAGMSRLPQLTPPGRAMAYNNAALGLAGRLIEVATGETYERAVRSLVLDPLHLRHSAFTLDELPGVPVATSHVYDGNGEPVAYPEGFRIWRSLNPAGGLISSARDQLRWANFHLGDGGRLLTRESMRRMQSRPGPGGTLFVEVDGFGVTWMLRPTAEGPLVVQHGGDWTGQHSGFLMVPEREFALTVLTNAETGPALLAELFADDWALSRFAGVHNLRAVPRPLSASALAPYAGTYTGEQIGPDGTTAVLALDLVPDAGRLSIRFDGVEAGRLAFYRRDYALVLDPTGAPAHTRVNFLRDGGKIAWLRFGGRLLRHGPASAGSRRPLHLNTLPY</sequence>
<dbReference type="EMBL" id="RJKL01000001">
    <property type="protein sequence ID" value="ROP33986.1"/>
    <property type="molecule type" value="Genomic_DNA"/>
</dbReference>
<dbReference type="OrthoDB" id="262125at2"/>
<proteinExistence type="predicted"/>
<dbReference type="InterPro" id="IPR001466">
    <property type="entry name" value="Beta-lactam-related"/>
</dbReference>
<feature type="domain" description="Beta-lactamase-related" evidence="1">
    <location>
        <begin position="43"/>
        <end position="363"/>
    </location>
</feature>
<dbReference type="InterPro" id="IPR006311">
    <property type="entry name" value="TAT_signal"/>
</dbReference>
<name>A0A3N1GV45_9ACTN</name>
<dbReference type="Pfam" id="PF00144">
    <property type="entry name" value="Beta-lactamase"/>
    <property type="match status" value="1"/>
</dbReference>
<dbReference type="PANTHER" id="PTHR46825">
    <property type="entry name" value="D-ALANYL-D-ALANINE-CARBOXYPEPTIDASE/ENDOPEPTIDASE AMPH"/>
    <property type="match status" value="1"/>
</dbReference>
<accession>A0A3N1GV45</accession>
<protein>
    <submittedName>
        <fullName evidence="2">CubicO group peptidase (Beta-lactamase class C family)</fullName>
    </submittedName>
</protein>
<dbReference type="InterPro" id="IPR012338">
    <property type="entry name" value="Beta-lactam/transpept-like"/>
</dbReference>